<reference evidence="2 3" key="1">
    <citation type="submission" date="2023-02" db="EMBL/GenBank/DDBJ databases">
        <title>Genome sequence of Mucilaginibacter jinjuensis strain KACC 16571.</title>
        <authorList>
            <person name="Kim S."/>
            <person name="Heo J."/>
            <person name="Kwon S.-W."/>
        </authorList>
    </citation>
    <scope>NUCLEOTIDE SEQUENCE [LARGE SCALE GENOMIC DNA]</scope>
    <source>
        <strain evidence="2 3">KACC 16571</strain>
    </source>
</reference>
<protein>
    <submittedName>
        <fullName evidence="2">Uncharacterized protein</fullName>
    </submittedName>
</protein>
<keyword evidence="3" id="KW-1185">Reference proteome</keyword>
<dbReference type="EMBL" id="CP117167">
    <property type="protein sequence ID" value="WCT10912.1"/>
    <property type="molecule type" value="Genomic_DNA"/>
</dbReference>
<dbReference type="Proteomes" id="UP001216139">
    <property type="component" value="Chromosome"/>
</dbReference>
<gene>
    <name evidence="2" type="ORF">PQO05_19425</name>
</gene>
<evidence type="ECO:0000256" key="1">
    <source>
        <dbReference type="SAM" id="MobiDB-lite"/>
    </source>
</evidence>
<organism evidence="2 3">
    <name type="scientific">Mucilaginibacter jinjuensis</name>
    <dbReference type="NCBI Taxonomy" id="1176721"/>
    <lineage>
        <taxon>Bacteria</taxon>
        <taxon>Pseudomonadati</taxon>
        <taxon>Bacteroidota</taxon>
        <taxon>Sphingobacteriia</taxon>
        <taxon>Sphingobacteriales</taxon>
        <taxon>Sphingobacteriaceae</taxon>
        <taxon>Mucilaginibacter</taxon>
    </lineage>
</organism>
<evidence type="ECO:0000313" key="3">
    <source>
        <dbReference type="Proteomes" id="UP001216139"/>
    </source>
</evidence>
<accession>A0ABY7T6P2</accession>
<feature type="compositionally biased region" description="Basic and acidic residues" evidence="1">
    <location>
        <begin position="1"/>
        <end position="30"/>
    </location>
</feature>
<proteinExistence type="predicted"/>
<sequence>MATTREKSSSKSEASKELRSPNTSKQEKSAAAKNLSSGSKKSSGK</sequence>
<feature type="region of interest" description="Disordered" evidence="1">
    <location>
        <begin position="1"/>
        <end position="45"/>
    </location>
</feature>
<name>A0ABY7T6P2_9SPHI</name>
<evidence type="ECO:0000313" key="2">
    <source>
        <dbReference type="EMBL" id="WCT10912.1"/>
    </source>
</evidence>
<dbReference type="RefSeq" id="WP_273629103.1">
    <property type="nucleotide sequence ID" value="NZ_CP117167.1"/>
</dbReference>
<feature type="compositionally biased region" description="Low complexity" evidence="1">
    <location>
        <begin position="31"/>
        <end position="45"/>
    </location>
</feature>